<organism evidence="1">
    <name type="scientific">uncultured Caudovirales phage</name>
    <dbReference type="NCBI Taxonomy" id="2100421"/>
    <lineage>
        <taxon>Viruses</taxon>
        <taxon>Duplodnaviria</taxon>
        <taxon>Heunggongvirae</taxon>
        <taxon>Uroviricota</taxon>
        <taxon>Caudoviricetes</taxon>
        <taxon>Peduoviridae</taxon>
        <taxon>Maltschvirus</taxon>
        <taxon>Maltschvirus maltsch</taxon>
    </lineage>
</organism>
<protein>
    <submittedName>
        <fullName evidence="1">Uncharacterized protein</fullName>
    </submittedName>
</protein>
<evidence type="ECO:0000313" key="1">
    <source>
        <dbReference type="EMBL" id="CAB4156590.1"/>
    </source>
</evidence>
<dbReference type="EMBL" id="LR796637">
    <property type="protein sequence ID" value="CAB4156590.1"/>
    <property type="molecule type" value="Genomic_DNA"/>
</dbReference>
<gene>
    <name evidence="1" type="ORF">UFOVP655_73</name>
</gene>
<name>A0A6J5NA61_9CAUD</name>
<dbReference type="Gene3D" id="2.60.120.1110">
    <property type="match status" value="1"/>
</dbReference>
<sequence length="243" mass="25042">MPTFAHGKNVKVFVDEYDFSSYFSDVTATTSIETAETSAFGSSAKEYITGLKDGTVSLSGMFEGTASTGTDQYFATALGSATKQKVIVATSGHSVGARAVMLQSDDTSYEVSGSIGDVVQANAEFQSSNGVEHGVILSSGAAITTTGNGTSVDNAASSANGGVAYLSVPTNTRNGNITVKVQQSADNSTFTDLVTFTAVTSTQKTSYRVEVAAGTSVARYLRVNYTIAGSTGSATPIVAFSRR</sequence>
<accession>A0A6J5NA61</accession>
<proteinExistence type="predicted"/>
<reference evidence="1" key="1">
    <citation type="submission" date="2020-04" db="EMBL/GenBank/DDBJ databases">
        <authorList>
            <person name="Chiriac C."/>
            <person name="Salcher M."/>
            <person name="Ghai R."/>
            <person name="Kavagutti S V."/>
        </authorList>
    </citation>
    <scope>NUCLEOTIDE SEQUENCE</scope>
</reference>